<keyword evidence="2" id="KW-1185">Reference proteome</keyword>
<protein>
    <submittedName>
        <fullName evidence="1">Uncharacterized protein</fullName>
    </submittedName>
</protein>
<accession>A0ACD4ZRI5</accession>
<dbReference type="EMBL" id="CP109109">
    <property type="protein sequence ID" value="WSB99691.1"/>
    <property type="molecule type" value="Genomic_DNA"/>
</dbReference>
<organism evidence="1 2">
    <name type="scientific">Streptomyces scopuliridis</name>
    <dbReference type="NCBI Taxonomy" id="452529"/>
    <lineage>
        <taxon>Bacteria</taxon>
        <taxon>Bacillati</taxon>
        <taxon>Actinomycetota</taxon>
        <taxon>Actinomycetes</taxon>
        <taxon>Kitasatosporales</taxon>
        <taxon>Streptomycetaceae</taxon>
        <taxon>Streptomyces</taxon>
    </lineage>
</organism>
<name>A0ACD4ZRI5_9ACTN</name>
<gene>
    <name evidence="1" type="ORF">OG835_23605</name>
</gene>
<evidence type="ECO:0000313" key="2">
    <source>
        <dbReference type="Proteomes" id="UP001348369"/>
    </source>
</evidence>
<sequence length="168" mass="18864">MPELARIANRPDVFPDGLLSVFYIEVEAWNEAEVFGRRLRELVGAGVKAGLEADFESETISEADVPAWAADAWAEAAPRYAAQRGDEEWTVQDLLYSFDPRQRTWSWWDVTAVSGNIVCMWIDSRGEAVYGCEELRWMVYAAGARSVVGPLLREVGEWERSTSLGNNS</sequence>
<proteinExistence type="predicted"/>
<evidence type="ECO:0000313" key="1">
    <source>
        <dbReference type="EMBL" id="WSB99691.1"/>
    </source>
</evidence>
<reference evidence="1" key="1">
    <citation type="submission" date="2022-10" db="EMBL/GenBank/DDBJ databases">
        <title>The complete genomes of actinobacterial strains from the NBC collection.</title>
        <authorList>
            <person name="Joergensen T.S."/>
            <person name="Alvarez Arevalo M."/>
            <person name="Sterndorff E.B."/>
            <person name="Faurdal D."/>
            <person name="Vuksanovic O."/>
            <person name="Mourched A.-S."/>
            <person name="Charusanti P."/>
            <person name="Shaw S."/>
            <person name="Blin K."/>
            <person name="Weber T."/>
        </authorList>
    </citation>
    <scope>NUCLEOTIDE SEQUENCE</scope>
    <source>
        <strain evidence="1">NBC 01771</strain>
    </source>
</reference>
<dbReference type="Proteomes" id="UP001348369">
    <property type="component" value="Chromosome"/>
</dbReference>